<dbReference type="PANTHER" id="PTHR38109">
    <property type="entry name" value="PROTEIN YCGL"/>
    <property type="match status" value="1"/>
</dbReference>
<reference evidence="4" key="1">
    <citation type="submission" date="2014-12" db="EMBL/GenBank/DDBJ databases">
        <title>Complete genome sequence of a multi-drug resistant Klebsiella pneumoniae.</title>
        <authorList>
            <person name="Hua X."/>
            <person name="Chen Q."/>
            <person name="Li X."/>
            <person name="Feng Y."/>
            <person name="Ruan Z."/>
            <person name="Yu Y."/>
        </authorList>
    </citation>
    <scope>NUCLEOTIDE SEQUENCE [LARGE SCALE GENOMIC DNA]</scope>
    <source>
        <strain evidence="4">5.12</strain>
    </source>
</reference>
<dbReference type="RefSeq" id="WP_075610101.1">
    <property type="nucleotide sequence ID" value="NZ_CP052766.1"/>
</dbReference>
<sequence>MLCAVYRTRRKEGMLLYVPGKDAFQDVPEILLKQFGQPELVMVVPVDKRRTLAGIDVADIKLALQEKGFYLQMPPKQEDWLAEHRVAIGLPAKPDKK</sequence>
<dbReference type="HAMAP" id="MF_01866">
    <property type="entry name" value="UPF0745"/>
    <property type="match status" value="1"/>
</dbReference>
<reference evidence="3 4" key="2">
    <citation type="submission" date="2020-04" db="EMBL/GenBank/DDBJ databases">
        <title>Complete genome sequence of Alteromonas pelagimontana 5.12T.</title>
        <authorList>
            <person name="Sinha R.K."/>
            <person name="Krishnan K.P."/>
            <person name="Kurian J.P."/>
        </authorList>
    </citation>
    <scope>NUCLEOTIDE SEQUENCE [LARGE SCALE GENOMIC DNA]</scope>
    <source>
        <strain evidence="3 4">5.12</strain>
    </source>
</reference>
<accession>A0A6N3IVM1</accession>
<evidence type="ECO:0000259" key="2">
    <source>
        <dbReference type="PROSITE" id="PS51648"/>
    </source>
</evidence>
<dbReference type="PROSITE" id="PS51648">
    <property type="entry name" value="YCGL"/>
    <property type="match status" value="1"/>
</dbReference>
<dbReference type="PANTHER" id="PTHR38109:SF1">
    <property type="entry name" value="PROTEIN YCGL"/>
    <property type="match status" value="1"/>
</dbReference>
<dbReference type="InterPro" id="IPR038068">
    <property type="entry name" value="YcgL-like_sf"/>
</dbReference>
<proteinExistence type="inferred from homology"/>
<name>A0A6N3IVM1_9ALTE</name>
<dbReference type="SUPFAM" id="SSF160191">
    <property type="entry name" value="YcgL-like"/>
    <property type="match status" value="1"/>
</dbReference>
<feature type="domain" description="YcgL" evidence="2">
    <location>
        <begin position="1"/>
        <end position="85"/>
    </location>
</feature>
<dbReference type="OrthoDB" id="7062382at2"/>
<dbReference type="Proteomes" id="UP000219285">
    <property type="component" value="Chromosome"/>
</dbReference>
<protein>
    <recommendedName>
        <fullName evidence="1">YcgL domain-containing protein CA267_016315</fullName>
    </recommendedName>
</protein>
<evidence type="ECO:0000313" key="3">
    <source>
        <dbReference type="EMBL" id="QJR82911.1"/>
    </source>
</evidence>
<dbReference type="InterPro" id="IPR027354">
    <property type="entry name" value="YcgL_dom"/>
</dbReference>
<dbReference type="AlphaFoldDB" id="A0A6N3IVM1"/>
<evidence type="ECO:0000313" key="4">
    <source>
        <dbReference type="Proteomes" id="UP000219285"/>
    </source>
</evidence>
<dbReference type="Pfam" id="PF05166">
    <property type="entry name" value="YcgL"/>
    <property type="match status" value="1"/>
</dbReference>
<dbReference type="Gene3D" id="3.10.510.20">
    <property type="entry name" value="YcgL domain"/>
    <property type="match status" value="1"/>
</dbReference>
<keyword evidence="4" id="KW-1185">Reference proteome</keyword>
<evidence type="ECO:0000256" key="1">
    <source>
        <dbReference type="HAMAP-Rule" id="MF_01866"/>
    </source>
</evidence>
<dbReference type="EMBL" id="CP052766">
    <property type="protein sequence ID" value="QJR82911.1"/>
    <property type="molecule type" value="Genomic_DNA"/>
</dbReference>
<gene>
    <name evidence="3" type="ORF">CA267_016315</name>
</gene>
<dbReference type="KEGG" id="apel:CA267_016315"/>
<organism evidence="3 4">
    <name type="scientific">Alteromonas pelagimontana</name>
    <dbReference type="NCBI Taxonomy" id="1858656"/>
    <lineage>
        <taxon>Bacteria</taxon>
        <taxon>Pseudomonadati</taxon>
        <taxon>Pseudomonadota</taxon>
        <taxon>Gammaproteobacteria</taxon>
        <taxon>Alteromonadales</taxon>
        <taxon>Alteromonadaceae</taxon>
        <taxon>Alteromonas/Salinimonas group</taxon>
        <taxon>Alteromonas</taxon>
    </lineage>
</organism>